<organism evidence="4 5">
    <name type="scientific">Microbacterium arborescens</name>
    <dbReference type="NCBI Taxonomy" id="33883"/>
    <lineage>
        <taxon>Bacteria</taxon>
        <taxon>Bacillati</taxon>
        <taxon>Actinomycetota</taxon>
        <taxon>Actinomycetes</taxon>
        <taxon>Micrococcales</taxon>
        <taxon>Microbacteriaceae</taxon>
        <taxon>Microbacterium</taxon>
    </lineage>
</organism>
<dbReference type="PANTHER" id="PTHR34385:SF1">
    <property type="entry name" value="PEPTIDOGLYCAN L-ALANYL-D-GLUTAMATE ENDOPEPTIDASE CWLK"/>
    <property type="match status" value="1"/>
</dbReference>
<feature type="region of interest" description="Disordered" evidence="1">
    <location>
        <begin position="1"/>
        <end position="63"/>
    </location>
</feature>
<dbReference type="Proteomes" id="UP000093918">
    <property type="component" value="Unassembled WGS sequence"/>
</dbReference>
<dbReference type="EMBL" id="LZEM01000003">
    <property type="protein sequence ID" value="OAZ44921.1"/>
    <property type="molecule type" value="Genomic_DNA"/>
</dbReference>
<evidence type="ECO:0000259" key="3">
    <source>
        <dbReference type="Pfam" id="PF02557"/>
    </source>
</evidence>
<accession>A0ABX2WMK8</accession>
<dbReference type="InterPro" id="IPR009045">
    <property type="entry name" value="Zn_M74/Hedgehog-like"/>
</dbReference>
<dbReference type="InterPro" id="IPR003709">
    <property type="entry name" value="VanY-like_core_dom"/>
</dbReference>
<name>A0ABX2WMK8_9MICO</name>
<dbReference type="Gene3D" id="3.30.1380.10">
    <property type="match status" value="1"/>
</dbReference>
<sequence>MAHPTEPETRRSRRERSPETRPLPTRRELRERAAGSGSAVSRPPEDAASAPAHEGGGSSEPGVLTASVRLPASVYVRRRAVAGAAALALVGLVVAGAIGTTSALSGSDAAAADPVAALLGDTAGNAPTASSLPAPAQSGDADSAAQPVDDAATDAAAAGDICSAPGFAEALSSGSDADVIAAAGGAEPFRAAITAGAAPCIDLHEAGRTWVVVNKLNALDPIDYWPEPQARAEGVERTSGGHMRADVAAALSQLAAAARDEGAGTIGVNSGFRSYDFQVSTYRNYVGQLGQSNADLTSARPGHSEHQTGLAVDVVACDGGCGAIEQFGGTAQSDWVAANAHRFGFIIRYPDGRTDTTGYEYEPWHLRYIGPELAALYADGGYRTLEDFFGMPPAPTYAD</sequence>
<evidence type="ECO:0000313" key="5">
    <source>
        <dbReference type="Proteomes" id="UP000093918"/>
    </source>
</evidence>
<feature type="region of interest" description="Disordered" evidence="1">
    <location>
        <begin position="128"/>
        <end position="150"/>
    </location>
</feature>
<dbReference type="Pfam" id="PF02557">
    <property type="entry name" value="VanY"/>
    <property type="match status" value="1"/>
</dbReference>
<protein>
    <recommendedName>
        <fullName evidence="3">D-alanyl-D-alanine carboxypeptidase-like core domain-containing protein</fullName>
    </recommendedName>
</protein>
<keyword evidence="5" id="KW-1185">Reference proteome</keyword>
<dbReference type="PANTHER" id="PTHR34385">
    <property type="entry name" value="D-ALANYL-D-ALANINE CARBOXYPEPTIDASE"/>
    <property type="match status" value="1"/>
</dbReference>
<feature type="transmembrane region" description="Helical" evidence="2">
    <location>
        <begin position="80"/>
        <end position="99"/>
    </location>
</feature>
<dbReference type="SUPFAM" id="SSF55166">
    <property type="entry name" value="Hedgehog/DD-peptidase"/>
    <property type="match status" value="1"/>
</dbReference>
<proteinExistence type="predicted"/>
<evidence type="ECO:0000256" key="1">
    <source>
        <dbReference type="SAM" id="MobiDB-lite"/>
    </source>
</evidence>
<keyword evidence="2" id="KW-1133">Transmembrane helix</keyword>
<evidence type="ECO:0000313" key="4">
    <source>
        <dbReference type="EMBL" id="OAZ44921.1"/>
    </source>
</evidence>
<dbReference type="InterPro" id="IPR058193">
    <property type="entry name" value="VanY/YodJ_core_dom"/>
</dbReference>
<evidence type="ECO:0000256" key="2">
    <source>
        <dbReference type="SAM" id="Phobius"/>
    </source>
</evidence>
<dbReference type="InterPro" id="IPR052179">
    <property type="entry name" value="DD-CPase-like"/>
</dbReference>
<reference evidence="5" key="1">
    <citation type="submission" date="2016-06" db="EMBL/GenBank/DDBJ databases">
        <title>Genome sequencing of cellulolytic organisms.</title>
        <authorList>
            <person name="Bohra V."/>
            <person name="Dafale N.A."/>
            <person name="Purohit H.J."/>
        </authorList>
    </citation>
    <scope>NUCLEOTIDE SEQUENCE [LARGE SCALE GENOMIC DNA]</scope>
    <source>
        <strain evidence="5">ND21</strain>
    </source>
</reference>
<keyword evidence="2" id="KW-0812">Transmembrane</keyword>
<keyword evidence="2" id="KW-0472">Membrane</keyword>
<feature type="domain" description="D-alanyl-D-alanine carboxypeptidase-like core" evidence="3">
    <location>
        <begin position="242"/>
        <end position="370"/>
    </location>
</feature>
<dbReference type="RefSeq" id="WP_064955157.1">
    <property type="nucleotide sequence ID" value="NZ_LZEM01000003.1"/>
</dbReference>
<comment type="caution">
    <text evidence="4">The sequence shown here is derived from an EMBL/GenBank/DDBJ whole genome shotgun (WGS) entry which is preliminary data.</text>
</comment>
<dbReference type="CDD" id="cd14852">
    <property type="entry name" value="LD-carboxypeptidase"/>
    <property type="match status" value="1"/>
</dbReference>
<feature type="compositionally biased region" description="Basic and acidic residues" evidence="1">
    <location>
        <begin position="1"/>
        <end position="33"/>
    </location>
</feature>
<gene>
    <name evidence="4" type="ORF">A9Z40_10790</name>
</gene>